<dbReference type="Proteomes" id="UP001501371">
    <property type="component" value="Unassembled WGS sequence"/>
</dbReference>
<sequence>MREIFNGMPAEGLGADGWEKPWSGPNGGSCVEAKRMGGGLVAIRQSTDPSGPTLICTTAAMADFITGAKDGLADFLLEPAVPVAAVPAPLRPTRAT</sequence>
<accession>A0ABN1UVY1</accession>
<dbReference type="InterPro" id="IPR007278">
    <property type="entry name" value="DUF397"/>
</dbReference>
<reference evidence="3 4" key="1">
    <citation type="journal article" date="2019" name="Int. J. Syst. Evol. Microbiol.">
        <title>The Global Catalogue of Microorganisms (GCM) 10K type strain sequencing project: providing services to taxonomists for standard genome sequencing and annotation.</title>
        <authorList>
            <consortium name="The Broad Institute Genomics Platform"/>
            <consortium name="The Broad Institute Genome Sequencing Center for Infectious Disease"/>
            <person name="Wu L."/>
            <person name="Ma J."/>
        </authorList>
    </citation>
    <scope>NUCLEOTIDE SEQUENCE [LARGE SCALE GENOMIC DNA]</scope>
    <source>
        <strain evidence="3 4">JCM 12696</strain>
    </source>
</reference>
<evidence type="ECO:0000259" key="2">
    <source>
        <dbReference type="Pfam" id="PF04149"/>
    </source>
</evidence>
<evidence type="ECO:0000256" key="1">
    <source>
        <dbReference type="SAM" id="MobiDB-lite"/>
    </source>
</evidence>
<name>A0ABN1UVY1_9ACTN</name>
<protein>
    <submittedName>
        <fullName evidence="3">DUF397 domain-containing protein</fullName>
    </submittedName>
</protein>
<evidence type="ECO:0000313" key="4">
    <source>
        <dbReference type="Proteomes" id="UP001501371"/>
    </source>
</evidence>
<keyword evidence="4" id="KW-1185">Reference proteome</keyword>
<feature type="domain" description="DUF397" evidence="2">
    <location>
        <begin position="18"/>
        <end position="69"/>
    </location>
</feature>
<comment type="caution">
    <text evidence="3">The sequence shown here is derived from an EMBL/GenBank/DDBJ whole genome shotgun (WGS) entry which is preliminary data.</text>
</comment>
<dbReference type="EMBL" id="BAAAKV010000021">
    <property type="protein sequence ID" value="GAA1169018.1"/>
    <property type="molecule type" value="Genomic_DNA"/>
</dbReference>
<organism evidence="3 4">
    <name type="scientific">Streptomyces hebeiensis</name>
    <dbReference type="NCBI Taxonomy" id="229486"/>
    <lineage>
        <taxon>Bacteria</taxon>
        <taxon>Bacillati</taxon>
        <taxon>Actinomycetota</taxon>
        <taxon>Actinomycetes</taxon>
        <taxon>Kitasatosporales</taxon>
        <taxon>Streptomycetaceae</taxon>
        <taxon>Streptomyces</taxon>
    </lineage>
</organism>
<gene>
    <name evidence="3" type="ORF">GCM10009654_27820</name>
</gene>
<dbReference type="Pfam" id="PF04149">
    <property type="entry name" value="DUF397"/>
    <property type="match status" value="1"/>
</dbReference>
<dbReference type="RefSeq" id="WP_344275267.1">
    <property type="nucleotide sequence ID" value="NZ_BAAAKV010000021.1"/>
</dbReference>
<evidence type="ECO:0000313" key="3">
    <source>
        <dbReference type="EMBL" id="GAA1169018.1"/>
    </source>
</evidence>
<proteinExistence type="predicted"/>
<feature type="region of interest" description="Disordered" evidence="1">
    <location>
        <begin position="1"/>
        <end position="28"/>
    </location>
</feature>